<organism evidence="1 2">
    <name type="scientific">Rhizobium jaguaris</name>
    <dbReference type="NCBI Taxonomy" id="1312183"/>
    <lineage>
        <taxon>Bacteria</taxon>
        <taxon>Pseudomonadati</taxon>
        <taxon>Pseudomonadota</taxon>
        <taxon>Alphaproteobacteria</taxon>
        <taxon>Hyphomicrobiales</taxon>
        <taxon>Rhizobiaceae</taxon>
        <taxon>Rhizobium/Agrobacterium group</taxon>
        <taxon>Rhizobium</taxon>
    </lineage>
</organism>
<evidence type="ECO:0000313" key="2">
    <source>
        <dbReference type="Proteomes" id="UP000282195"/>
    </source>
</evidence>
<reference evidence="1 2" key="1">
    <citation type="submission" date="2018-10" db="EMBL/GenBank/DDBJ databases">
        <title>Rhizobium etli, R. leguminosarum and a new Rhizobium genospecies from Phaseolus dumosus.</title>
        <authorList>
            <person name="Ramirez-Puebla S.T."/>
            <person name="Rogel-Hernandez M.A."/>
            <person name="Guerrero G."/>
            <person name="Ormeno-Orrillo E."/>
            <person name="Martinez-Romero J.C."/>
            <person name="Negrete-Yankelevich S."/>
            <person name="Martinez-Romero E."/>
        </authorList>
    </citation>
    <scope>NUCLEOTIDE SEQUENCE [LARGE SCALE GENOMIC DNA]</scope>
    <source>
        <strain evidence="1 2">CCGE525</strain>
    </source>
</reference>
<dbReference type="RefSeq" id="WP_120704498.1">
    <property type="nucleotide sequence ID" value="NZ_CP032694.1"/>
</dbReference>
<dbReference type="Gene3D" id="1.20.58.320">
    <property type="entry name" value="TPR-like"/>
    <property type="match status" value="1"/>
</dbReference>
<proteinExistence type="predicted"/>
<protein>
    <submittedName>
        <fullName evidence="1">DUF924 domain-containing protein</fullName>
    </submittedName>
</protein>
<dbReference type="Gene3D" id="1.25.40.10">
    <property type="entry name" value="Tetratricopeptide repeat domain"/>
    <property type="match status" value="1"/>
</dbReference>
<dbReference type="Proteomes" id="UP000282195">
    <property type="component" value="Chromosome"/>
</dbReference>
<dbReference type="EMBL" id="CP032694">
    <property type="protein sequence ID" value="AYG59481.1"/>
    <property type="molecule type" value="Genomic_DNA"/>
</dbReference>
<dbReference type="OrthoDB" id="7593450at2"/>
<accession>A0A387FUJ4</accession>
<gene>
    <name evidence="1" type="ORF">CCGE525_12255</name>
</gene>
<sequence>MVANPIVCTPEEVLSFWFEECTSEDWFRSTVTLDEEMCRRFRDTHLALVAGVPDLWRTTPERRLAAVIVLDQFARNIYRGTPLAFATDGLALQEAKEALEVGADQGMPAERRIFLYMPFEHAEDLAEQDRAVALFRSLGLEEQIDYALRHHTVIAAYGRFPHRNAILGRVSTEAEKDYLAKPGAGF</sequence>
<name>A0A387FUJ4_9HYPH</name>
<dbReference type="InterPro" id="IPR011990">
    <property type="entry name" value="TPR-like_helical_dom_sf"/>
</dbReference>
<dbReference type="InterPro" id="IPR010323">
    <property type="entry name" value="DUF924"/>
</dbReference>
<keyword evidence="2" id="KW-1185">Reference proteome</keyword>
<dbReference type="Pfam" id="PF06041">
    <property type="entry name" value="DUF924"/>
    <property type="match status" value="1"/>
</dbReference>
<dbReference type="KEGG" id="rjg:CCGE525_12255"/>
<evidence type="ECO:0000313" key="1">
    <source>
        <dbReference type="EMBL" id="AYG59481.1"/>
    </source>
</evidence>
<dbReference type="SUPFAM" id="SSF48452">
    <property type="entry name" value="TPR-like"/>
    <property type="match status" value="1"/>
</dbReference>
<dbReference type="AlphaFoldDB" id="A0A387FUJ4"/>